<organism evidence="1 2">
    <name type="scientific">Lentzea albidocapillata subsp. violacea</name>
    <dbReference type="NCBI Taxonomy" id="128104"/>
    <lineage>
        <taxon>Bacteria</taxon>
        <taxon>Bacillati</taxon>
        <taxon>Actinomycetota</taxon>
        <taxon>Actinomycetes</taxon>
        <taxon>Pseudonocardiales</taxon>
        <taxon>Pseudonocardiaceae</taxon>
        <taxon>Lentzea</taxon>
    </lineage>
</organism>
<dbReference type="EMBL" id="FNET01000043">
    <property type="protein sequence ID" value="SDN27788.1"/>
    <property type="molecule type" value="Genomic_DNA"/>
</dbReference>
<dbReference type="RefSeq" id="WP_090015486.1">
    <property type="nucleotide sequence ID" value="NZ_FNET01000043.1"/>
</dbReference>
<accession>A0A1H0A2K5</accession>
<reference evidence="2" key="1">
    <citation type="submission" date="2016-10" db="EMBL/GenBank/DDBJ databases">
        <authorList>
            <person name="Varghese N."/>
            <person name="Submissions S."/>
        </authorList>
    </citation>
    <scope>NUCLEOTIDE SEQUENCE [LARGE SCALE GENOMIC DNA]</scope>
    <source>
        <strain evidence="2">DSM 44796</strain>
    </source>
</reference>
<evidence type="ECO:0008006" key="3">
    <source>
        <dbReference type="Google" id="ProtNLM"/>
    </source>
</evidence>
<sequence>MNRTGDPAEARFEHYLRERGYGFEHEPDLATGKRPDYLVRANPHEFVCEIKSFNTAGTCGSGRVGALSQAEVLKPIRKHITTAAVQLKGIPDRPLVVVLANPKGCPIPLDPFSVMAAMYGDVGVEFSVTADGDGGDVSWTTGFNRKLAVVNPETGERIGGDHEYVSAVAVLRREDLAFQEWSRRWRVEHGADFPCGATTKAAVAFLEAAAGDDGVPHSDDVFLDVFETVSSQAVPLPRDVFNGPNDRRWVPDNSRTALVPFP</sequence>
<evidence type="ECO:0000313" key="2">
    <source>
        <dbReference type="Proteomes" id="UP000199682"/>
    </source>
</evidence>
<evidence type="ECO:0000313" key="1">
    <source>
        <dbReference type="EMBL" id="SDN27788.1"/>
    </source>
</evidence>
<gene>
    <name evidence="1" type="ORF">SAMN04488074_14315</name>
</gene>
<protein>
    <recommendedName>
        <fullName evidence="3">Restriction endonuclease</fullName>
    </recommendedName>
</protein>
<dbReference type="AlphaFoldDB" id="A0A1H0A2K5"/>
<name>A0A1H0A2K5_9PSEU</name>
<proteinExistence type="predicted"/>
<dbReference type="Proteomes" id="UP000199682">
    <property type="component" value="Unassembled WGS sequence"/>
</dbReference>